<name>A0A0F8WHQ6_9ZZZZ</name>
<accession>A0A0F8WHQ6</accession>
<evidence type="ECO:0000259" key="1">
    <source>
        <dbReference type="Pfam" id="PF00144"/>
    </source>
</evidence>
<proteinExistence type="predicted"/>
<protein>
    <recommendedName>
        <fullName evidence="4">Beta-lactamase-related domain-containing protein</fullName>
    </recommendedName>
</protein>
<dbReference type="Pfam" id="PF11954">
    <property type="entry name" value="DUF3471"/>
    <property type="match status" value="1"/>
</dbReference>
<feature type="domain" description="Beta-lactamase-related" evidence="1">
    <location>
        <begin position="16"/>
        <end position="130"/>
    </location>
</feature>
<dbReference type="InterPro" id="IPR001466">
    <property type="entry name" value="Beta-lactam-related"/>
</dbReference>
<evidence type="ECO:0000313" key="3">
    <source>
        <dbReference type="EMBL" id="KKK56143.1"/>
    </source>
</evidence>
<dbReference type="Gene3D" id="3.40.710.10">
    <property type="entry name" value="DD-peptidase/beta-lactamase superfamily"/>
    <property type="match status" value="1"/>
</dbReference>
<gene>
    <name evidence="3" type="ORF">LCGC14_3067480</name>
</gene>
<dbReference type="InterPro" id="IPR021860">
    <property type="entry name" value="Peptidase_S12_Pab87-rel_C"/>
</dbReference>
<dbReference type="InterPro" id="IPR050491">
    <property type="entry name" value="AmpC-like"/>
</dbReference>
<feature type="non-terminal residue" evidence="3">
    <location>
        <position position="218"/>
    </location>
</feature>
<dbReference type="AlphaFoldDB" id="A0A0F8WHQ6"/>
<dbReference type="EMBL" id="LAZR01065137">
    <property type="protein sequence ID" value="KKK56143.1"/>
    <property type="molecule type" value="Genomic_DNA"/>
</dbReference>
<dbReference type="PANTHER" id="PTHR46825:SF9">
    <property type="entry name" value="BETA-LACTAMASE-RELATED DOMAIN-CONTAINING PROTEIN"/>
    <property type="match status" value="1"/>
</dbReference>
<organism evidence="3">
    <name type="scientific">marine sediment metagenome</name>
    <dbReference type="NCBI Taxonomy" id="412755"/>
    <lineage>
        <taxon>unclassified sequences</taxon>
        <taxon>metagenomes</taxon>
        <taxon>ecological metagenomes</taxon>
    </lineage>
</organism>
<dbReference type="SUPFAM" id="SSF56601">
    <property type="entry name" value="beta-lactamase/transpeptidase-like"/>
    <property type="match status" value="1"/>
</dbReference>
<dbReference type="InterPro" id="IPR012338">
    <property type="entry name" value="Beta-lactam/transpept-like"/>
</dbReference>
<sequence length="218" mass="23616">MSGIELTGPMREWLVLGHNQNGDVVPGWDIPTLAGAGALLSNVEDMLTFLEANMGEPTTDLQRAMRVSHESREEAGPNMTIGLGWHILHPGDDVVVWHNGGTGGYRTFAGIDPARRVGAVVLTNSAHGADDIGFHLINRSVPLAAPPEPVEERTEVEVNSEIMADYVGVYELVPGFEMTVTLEDGQLHVQATGQPKFPVFAESETKFFLKVVDAQVTF</sequence>
<evidence type="ECO:0000259" key="2">
    <source>
        <dbReference type="Pfam" id="PF11954"/>
    </source>
</evidence>
<comment type="caution">
    <text evidence="3">The sequence shown here is derived from an EMBL/GenBank/DDBJ whole genome shotgun (WGS) entry which is preliminary data.</text>
</comment>
<feature type="domain" description="Peptidase S12 Pab87-related C-terminal" evidence="2">
    <location>
        <begin position="153"/>
        <end position="218"/>
    </location>
</feature>
<reference evidence="3" key="1">
    <citation type="journal article" date="2015" name="Nature">
        <title>Complex archaea that bridge the gap between prokaryotes and eukaryotes.</title>
        <authorList>
            <person name="Spang A."/>
            <person name="Saw J.H."/>
            <person name="Jorgensen S.L."/>
            <person name="Zaremba-Niedzwiedzka K."/>
            <person name="Martijn J."/>
            <person name="Lind A.E."/>
            <person name="van Eijk R."/>
            <person name="Schleper C."/>
            <person name="Guy L."/>
            <person name="Ettema T.J."/>
        </authorList>
    </citation>
    <scope>NUCLEOTIDE SEQUENCE</scope>
</reference>
<dbReference type="PANTHER" id="PTHR46825">
    <property type="entry name" value="D-ALANYL-D-ALANINE-CARBOXYPEPTIDASE/ENDOPEPTIDASE AMPH"/>
    <property type="match status" value="1"/>
</dbReference>
<dbReference type="Pfam" id="PF00144">
    <property type="entry name" value="Beta-lactamase"/>
    <property type="match status" value="1"/>
</dbReference>
<evidence type="ECO:0008006" key="4">
    <source>
        <dbReference type="Google" id="ProtNLM"/>
    </source>
</evidence>